<reference evidence="5" key="2">
    <citation type="submission" date="2023-05" db="EMBL/GenBank/DDBJ databases">
        <authorList>
            <person name="Fouks B."/>
        </authorList>
    </citation>
    <scope>NUCLEOTIDE SEQUENCE</scope>
    <source>
        <strain evidence="5">Stay&amp;Tobe</strain>
        <tissue evidence="5">Testes</tissue>
    </source>
</reference>
<dbReference type="GO" id="GO:0003910">
    <property type="term" value="F:DNA ligase (ATP) activity"/>
    <property type="evidence" value="ECO:0007669"/>
    <property type="project" value="InterPro"/>
</dbReference>
<evidence type="ECO:0000313" key="6">
    <source>
        <dbReference type="Proteomes" id="UP001233999"/>
    </source>
</evidence>
<dbReference type="PANTHER" id="PTHR45997:SF1">
    <property type="entry name" value="DNA LIGASE 4"/>
    <property type="match status" value="1"/>
</dbReference>
<feature type="domain" description="ATP-dependent DNA ligase family profile" evidence="4">
    <location>
        <begin position="51"/>
        <end position="120"/>
    </location>
</feature>
<dbReference type="PANTHER" id="PTHR45997">
    <property type="entry name" value="DNA LIGASE 4"/>
    <property type="match status" value="1"/>
</dbReference>
<keyword evidence="3" id="KW-0067">ATP-binding</keyword>
<organism evidence="5 6">
    <name type="scientific">Diploptera punctata</name>
    <name type="common">Pacific beetle cockroach</name>
    <dbReference type="NCBI Taxonomy" id="6984"/>
    <lineage>
        <taxon>Eukaryota</taxon>
        <taxon>Metazoa</taxon>
        <taxon>Ecdysozoa</taxon>
        <taxon>Arthropoda</taxon>
        <taxon>Hexapoda</taxon>
        <taxon>Insecta</taxon>
        <taxon>Pterygota</taxon>
        <taxon>Neoptera</taxon>
        <taxon>Polyneoptera</taxon>
        <taxon>Dictyoptera</taxon>
        <taxon>Blattodea</taxon>
        <taxon>Blaberoidea</taxon>
        <taxon>Blaberidae</taxon>
        <taxon>Diplopterinae</taxon>
        <taxon>Diploptera</taxon>
    </lineage>
</organism>
<dbReference type="GO" id="GO:0006297">
    <property type="term" value="P:nucleotide-excision repair, DNA gap filling"/>
    <property type="evidence" value="ECO:0007669"/>
    <property type="project" value="TreeGrafter"/>
</dbReference>
<dbReference type="Pfam" id="PF01068">
    <property type="entry name" value="DNA_ligase_A_M"/>
    <property type="match status" value="1"/>
</dbReference>
<keyword evidence="6" id="KW-1185">Reference proteome</keyword>
<dbReference type="Gene3D" id="1.10.3260.10">
    <property type="entry name" value="DNA ligase, ATP-dependent, N-terminal domain"/>
    <property type="match status" value="1"/>
</dbReference>
<dbReference type="GO" id="GO:0006310">
    <property type="term" value="P:DNA recombination"/>
    <property type="evidence" value="ECO:0007669"/>
    <property type="project" value="InterPro"/>
</dbReference>
<dbReference type="Proteomes" id="UP001233999">
    <property type="component" value="Unassembled WGS sequence"/>
</dbReference>
<comment type="caution">
    <text evidence="5">The sequence shown here is derived from an EMBL/GenBank/DDBJ whole genome shotgun (WGS) entry which is preliminary data.</text>
</comment>
<dbReference type="InterPro" id="IPR012310">
    <property type="entry name" value="DNA_ligase_ATP-dep_cent"/>
</dbReference>
<dbReference type="InterPro" id="IPR036599">
    <property type="entry name" value="DNA_ligase_N_sf"/>
</dbReference>
<reference evidence="5" key="1">
    <citation type="journal article" date="2023" name="IScience">
        <title>Live-bearing cockroach genome reveals convergent evolutionary mechanisms linked to viviparity in insects and beyond.</title>
        <authorList>
            <person name="Fouks B."/>
            <person name="Harrison M.C."/>
            <person name="Mikhailova A.A."/>
            <person name="Marchal E."/>
            <person name="English S."/>
            <person name="Carruthers M."/>
            <person name="Jennings E.C."/>
            <person name="Chiamaka E.L."/>
            <person name="Frigard R.A."/>
            <person name="Pippel M."/>
            <person name="Attardo G.M."/>
            <person name="Benoit J.B."/>
            <person name="Bornberg-Bauer E."/>
            <person name="Tobe S.S."/>
        </authorList>
    </citation>
    <scope>NUCLEOTIDE SEQUENCE</scope>
    <source>
        <strain evidence="5">Stay&amp;Tobe</strain>
    </source>
</reference>
<name>A0AAD7ZRY5_DIPPU</name>
<evidence type="ECO:0000256" key="1">
    <source>
        <dbReference type="ARBA" id="ARBA00022598"/>
    </source>
</evidence>
<dbReference type="AlphaFoldDB" id="A0AAD7ZRY5"/>
<accession>A0AAD7ZRY5</accession>
<dbReference type="GO" id="GO:0005524">
    <property type="term" value="F:ATP binding"/>
    <property type="evidence" value="ECO:0007669"/>
    <property type="project" value="UniProtKB-KW"/>
</dbReference>
<proteinExistence type="predicted"/>
<evidence type="ECO:0000256" key="3">
    <source>
        <dbReference type="ARBA" id="ARBA00022840"/>
    </source>
</evidence>
<dbReference type="GO" id="GO:0005958">
    <property type="term" value="C:DNA-dependent protein kinase-DNA ligase 4 complex"/>
    <property type="evidence" value="ECO:0007669"/>
    <property type="project" value="TreeGrafter"/>
</dbReference>
<dbReference type="Gene3D" id="3.30.470.30">
    <property type="entry name" value="DNA ligase/mRNA capping enzyme"/>
    <property type="match status" value="1"/>
</dbReference>
<dbReference type="EMBL" id="JASPKZ010007275">
    <property type="protein sequence ID" value="KAJ9585406.1"/>
    <property type="molecule type" value="Genomic_DNA"/>
</dbReference>
<keyword evidence="1" id="KW-0436">Ligase</keyword>
<protein>
    <recommendedName>
        <fullName evidence="4">ATP-dependent DNA ligase family profile domain-containing protein</fullName>
    </recommendedName>
</protein>
<sequence>MGQGRIFYAYHPDARELYDVSNNLQKICDMLKDPTVRLHEVEVSLFSPFRPMLAERCNVKVVENSMKKSNYYFVETKHDGERFQIHMKDGDFKYFSRNALEYTASFSITMTPHLKFLLKQKCEELYSEWINDGLESKFEMFQIQRNKF</sequence>
<evidence type="ECO:0000313" key="5">
    <source>
        <dbReference type="EMBL" id="KAJ9585406.1"/>
    </source>
</evidence>
<dbReference type="GO" id="GO:0003677">
    <property type="term" value="F:DNA binding"/>
    <property type="evidence" value="ECO:0007669"/>
    <property type="project" value="InterPro"/>
</dbReference>
<dbReference type="InterPro" id="IPR029710">
    <property type="entry name" value="LIG4"/>
</dbReference>
<dbReference type="GO" id="GO:0006303">
    <property type="term" value="P:double-strand break repair via nonhomologous end joining"/>
    <property type="evidence" value="ECO:0007669"/>
    <property type="project" value="TreeGrafter"/>
</dbReference>
<gene>
    <name evidence="5" type="ORF">L9F63_002789</name>
</gene>
<evidence type="ECO:0000259" key="4">
    <source>
        <dbReference type="Pfam" id="PF01068"/>
    </source>
</evidence>
<dbReference type="GO" id="GO:0032807">
    <property type="term" value="C:DNA ligase IV complex"/>
    <property type="evidence" value="ECO:0007669"/>
    <property type="project" value="TreeGrafter"/>
</dbReference>
<keyword evidence="2" id="KW-0547">Nucleotide-binding</keyword>
<evidence type="ECO:0000256" key="2">
    <source>
        <dbReference type="ARBA" id="ARBA00022741"/>
    </source>
</evidence>
<dbReference type="SUPFAM" id="SSF56091">
    <property type="entry name" value="DNA ligase/mRNA capping enzyme, catalytic domain"/>
    <property type="match status" value="1"/>
</dbReference>